<dbReference type="InterPro" id="IPR002347">
    <property type="entry name" value="SDR_fam"/>
</dbReference>
<reference evidence="3" key="1">
    <citation type="submission" date="2025-08" db="UniProtKB">
        <authorList>
            <consortium name="Ensembl"/>
        </authorList>
    </citation>
    <scope>IDENTIFICATION</scope>
</reference>
<evidence type="ECO:0000256" key="2">
    <source>
        <dbReference type="ARBA" id="ARBA00023002"/>
    </source>
</evidence>
<dbReference type="SUPFAM" id="SSF51735">
    <property type="entry name" value="NAD(P)-binding Rossmann-fold domains"/>
    <property type="match status" value="1"/>
</dbReference>
<dbReference type="Gene3D" id="3.40.50.720">
    <property type="entry name" value="NAD(P)-binding Rossmann-like Domain"/>
    <property type="match status" value="1"/>
</dbReference>
<dbReference type="Ensembl" id="ENSAOWT00000002385.1">
    <property type="protein sequence ID" value="ENSAOWP00000002085.1"/>
    <property type="gene ID" value="ENSAOWG00000001515.1"/>
</dbReference>
<dbReference type="GO" id="GO:0016616">
    <property type="term" value="F:oxidoreductase activity, acting on the CH-OH group of donors, NAD or NADP as acceptor"/>
    <property type="evidence" value="ECO:0007669"/>
    <property type="project" value="TreeGrafter"/>
</dbReference>
<keyword evidence="2" id="KW-0560">Oxidoreductase</keyword>
<dbReference type="PANTHER" id="PTHR24322:SF736">
    <property type="entry name" value="RETINOL DEHYDROGENASE 10"/>
    <property type="match status" value="1"/>
</dbReference>
<reference evidence="3" key="2">
    <citation type="submission" date="2025-09" db="UniProtKB">
        <authorList>
            <consortium name="Ensembl"/>
        </authorList>
    </citation>
    <scope>IDENTIFICATION</scope>
</reference>
<dbReference type="PANTHER" id="PTHR24322">
    <property type="entry name" value="PKSB"/>
    <property type="match status" value="1"/>
</dbReference>
<name>A0A8B9S2N9_APTOW</name>
<dbReference type="AlphaFoldDB" id="A0A8B9S2N9"/>
<dbReference type="GO" id="GO:0005811">
    <property type="term" value="C:lipid droplet"/>
    <property type="evidence" value="ECO:0007669"/>
    <property type="project" value="TreeGrafter"/>
</dbReference>
<comment type="similarity">
    <text evidence="1">Belongs to the short-chain dehydrogenases/reductases (SDR) family.</text>
</comment>
<protein>
    <submittedName>
        <fullName evidence="3">Uncharacterized protein</fullName>
    </submittedName>
</protein>
<dbReference type="Pfam" id="PF00106">
    <property type="entry name" value="adh_short"/>
    <property type="match status" value="1"/>
</dbReference>
<evidence type="ECO:0000256" key="1">
    <source>
        <dbReference type="ARBA" id="ARBA00006484"/>
    </source>
</evidence>
<evidence type="ECO:0000313" key="3">
    <source>
        <dbReference type="Ensembl" id="ENSAOWP00000002085.1"/>
    </source>
</evidence>
<proteinExistence type="inferred from homology"/>
<organism evidence="3 4">
    <name type="scientific">Apteryx owenii</name>
    <name type="common">Little spotted kiwi</name>
    <dbReference type="NCBI Taxonomy" id="8824"/>
    <lineage>
        <taxon>Eukaryota</taxon>
        <taxon>Metazoa</taxon>
        <taxon>Chordata</taxon>
        <taxon>Craniata</taxon>
        <taxon>Vertebrata</taxon>
        <taxon>Euteleostomi</taxon>
        <taxon>Archelosauria</taxon>
        <taxon>Archosauria</taxon>
        <taxon>Dinosauria</taxon>
        <taxon>Saurischia</taxon>
        <taxon>Theropoda</taxon>
        <taxon>Coelurosauria</taxon>
        <taxon>Aves</taxon>
        <taxon>Palaeognathae</taxon>
        <taxon>Apterygiformes</taxon>
        <taxon>Apterygidae</taxon>
        <taxon>Apteryx</taxon>
    </lineage>
</organism>
<evidence type="ECO:0000313" key="4">
    <source>
        <dbReference type="Proteomes" id="UP000694424"/>
    </source>
</evidence>
<sequence length="156" mass="17459">MKFSLLFLQTTKAFLSKMREMDHGYIATVAGTSGQFAAPHLENYHASKFAAVGFREAPSPELKAKHVNGLKTTLVWPSLTESMIPFPIVFLRQEINMVFSPLKSSCCVKAAMKAILSSQTTIHMPTMVYFALLPWDVQVLAHKFLGISKCMYLISR</sequence>
<dbReference type="InterPro" id="IPR036291">
    <property type="entry name" value="NAD(P)-bd_dom_sf"/>
</dbReference>
<keyword evidence="4" id="KW-1185">Reference proteome</keyword>
<dbReference type="Proteomes" id="UP000694424">
    <property type="component" value="Unplaced"/>
</dbReference>
<accession>A0A8B9S2N9</accession>